<keyword evidence="3" id="KW-1185">Reference proteome</keyword>
<accession>A0ABU5EJC8</accession>
<dbReference type="Pfam" id="PF14280">
    <property type="entry name" value="DUF4365"/>
    <property type="match status" value="1"/>
</dbReference>
<dbReference type="Proteomes" id="UP001279642">
    <property type="component" value="Unassembled WGS sequence"/>
</dbReference>
<protein>
    <submittedName>
        <fullName evidence="2">DUF4365 domain-containing protein</fullName>
    </submittedName>
</protein>
<name>A0ABU5EJC8_9PROT</name>
<evidence type="ECO:0000313" key="2">
    <source>
        <dbReference type="EMBL" id="MDY0885408.1"/>
    </source>
</evidence>
<sequence>MTKRITDSQILGELGETAVKKLVLEMRFIYEHRGRLEAGTDGIIELREPKTCTPLGKLLAVQVKATESGDYIRESDAGFEYLLKPDDLKYWRGYNIPQ</sequence>
<reference evidence="2 3" key="1">
    <citation type="journal article" date="2016" name="Antonie Van Leeuwenhoek">
        <title>Dongia soli sp. nov., isolated from soil from Dokdo, Korea.</title>
        <authorList>
            <person name="Kim D.U."/>
            <person name="Lee H."/>
            <person name="Kim H."/>
            <person name="Kim S.G."/>
            <person name="Ka J.O."/>
        </authorList>
    </citation>
    <scope>NUCLEOTIDE SEQUENCE [LARGE SCALE GENOMIC DNA]</scope>
    <source>
        <strain evidence="2 3">D78</strain>
    </source>
</reference>
<gene>
    <name evidence="2" type="ORF">SMD27_21380</name>
</gene>
<dbReference type="RefSeq" id="WP_320510478.1">
    <property type="nucleotide sequence ID" value="NZ_JAXCLW010000009.1"/>
</dbReference>
<dbReference type="InterPro" id="IPR025375">
    <property type="entry name" value="DUF4365"/>
</dbReference>
<evidence type="ECO:0000259" key="1">
    <source>
        <dbReference type="Pfam" id="PF14280"/>
    </source>
</evidence>
<feature type="domain" description="DUF4365" evidence="1">
    <location>
        <begin position="13"/>
        <end position="97"/>
    </location>
</feature>
<comment type="caution">
    <text evidence="2">The sequence shown here is derived from an EMBL/GenBank/DDBJ whole genome shotgun (WGS) entry which is preliminary data.</text>
</comment>
<organism evidence="2 3">
    <name type="scientific">Dongia soli</name>
    <dbReference type="NCBI Taxonomy" id="600628"/>
    <lineage>
        <taxon>Bacteria</taxon>
        <taxon>Pseudomonadati</taxon>
        <taxon>Pseudomonadota</taxon>
        <taxon>Alphaproteobacteria</taxon>
        <taxon>Rhodospirillales</taxon>
        <taxon>Dongiaceae</taxon>
        <taxon>Dongia</taxon>
    </lineage>
</organism>
<proteinExistence type="predicted"/>
<dbReference type="EMBL" id="JAXCLW010000009">
    <property type="protein sequence ID" value="MDY0885408.1"/>
    <property type="molecule type" value="Genomic_DNA"/>
</dbReference>
<evidence type="ECO:0000313" key="3">
    <source>
        <dbReference type="Proteomes" id="UP001279642"/>
    </source>
</evidence>